<dbReference type="Proteomes" id="UP001216139">
    <property type="component" value="Chromosome"/>
</dbReference>
<proteinExistence type="predicted"/>
<sequence>MNKENLVHFFHNTNLVSLSTAHEIADRFAHKFIPKNQFLLSEGKISDEYLFLEKGYMRAFAHDLEGNEVSTNFCSSGQVVFEISSFFNRTRSKENIQALTDCEGWYISYQQLNDLFHSLPEFREFGRSILVKGFAELKTRMLAMITETAEERYEALLKTNPGIFQHAPLKHIASYLGITDTSLSRIRKDLLKK</sequence>
<protein>
    <submittedName>
        <fullName evidence="2">Crp/Fnr family transcriptional regulator</fullName>
    </submittedName>
</protein>
<dbReference type="Gene3D" id="2.60.120.10">
    <property type="entry name" value="Jelly Rolls"/>
    <property type="match status" value="1"/>
</dbReference>
<dbReference type="CDD" id="cd00038">
    <property type="entry name" value="CAP_ED"/>
    <property type="match status" value="1"/>
</dbReference>
<evidence type="ECO:0000313" key="3">
    <source>
        <dbReference type="Proteomes" id="UP001216139"/>
    </source>
</evidence>
<accession>A0ABY7T9D7</accession>
<dbReference type="PROSITE" id="PS50042">
    <property type="entry name" value="CNMP_BINDING_3"/>
    <property type="match status" value="1"/>
</dbReference>
<evidence type="ECO:0000259" key="1">
    <source>
        <dbReference type="PROSITE" id="PS50042"/>
    </source>
</evidence>
<dbReference type="RefSeq" id="WP_273630782.1">
    <property type="nucleotide sequence ID" value="NZ_CP117167.1"/>
</dbReference>
<dbReference type="InterPro" id="IPR000595">
    <property type="entry name" value="cNMP-bd_dom"/>
</dbReference>
<organism evidence="2 3">
    <name type="scientific">Mucilaginibacter jinjuensis</name>
    <dbReference type="NCBI Taxonomy" id="1176721"/>
    <lineage>
        <taxon>Bacteria</taxon>
        <taxon>Pseudomonadati</taxon>
        <taxon>Bacteroidota</taxon>
        <taxon>Sphingobacteriia</taxon>
        <taxon>Sphingobacteriales</taxon>
        <taxon>Sphingobacteriaceae</taxon>
        <taxon>Mucilaginibacter</taxon>
    </lineage>
</organism>
<dbReference type="SUPFAM" id="SSF51206">
    <property type="entry name" value="cAMP-binding domain-like"/>
    <property type="match status" value="1"/>
</dbReference>
<dbReference type="SMART" id="SM00100">
    <property type="entry name" value="cNMP"/>
    <property type="match status" value="1"/>
</dbReference>
<evidence type="ECO:0000313" key="2">
    <source>
        <dbReference type="EMBL" id="WCT12516.1"/>
    </source>
</evidence>
<gene>
    <name evidence="2" type="ORF">PQO05_01050</name>
</gene>
<reference evidence="2 3" key="1">
    <citation type="submission" date="2023-02" db="EMBL/GenBank/DDBJ databases">
        <title>Genome sequence of Mucilaginibacter jinjuensis strain KACC 16571.</title>
        <authorList>
            <person name="Kim S."/>
            <person name="Heo J."/>
            <person name="Kwon S.-W."/>
        </authorList>
    </citation>
    <scope>NUCLEOTIDE SEQUENCE [LARGE SCALE GENOMIC DNA]</scope>
    <source>
        <strain evidence="2 3">KACC 16571</strain>
    </source>
</reference>
<name>A0ABY7T9D7_9SPHI</name>
<dbReference type="EMBL" id="CP117167">
    <property type="protein sequence ID" value="WCT12516.1"/>
    <property type="molecule type" value="Genomic_DNA"/>
</dbReference>
<dbReference type="Pfam" id="PF00027">
    <property type="entry name" value="cNMP_binding"/>
    <property type="match status" value="1"/>
</dbReference>
<dbReference type="InterPro" id="IPR014710">
    <property type="entry name" value="RmlC-like_jellyroll"/>
</dbReference>
<feature type="domain" description="Cyclic nucleotide-binding" evidence="1">
    <location>
        <begin position="23"/>
        <end position="116"/>
    </location>
</feature>
<dbReference type="InterPro" id="IPR018490">
    <property type="entry name" value="cNMP-bd_dom_sf"/>
</dbReference>
<keyword evidence="3" id="KW-1185">Reference proteome</keyword>